<evidence type="ECO:0000256" key="5">
    <source>
        <dbReference type="ARBA" id="ARBA00022801"/>
    </source>
</evidence>
<reference evidence="15 16" key="1">
    <citation type="submission" date="2020-03" db="EMBL/GenBank/DDBJ databases">
        <title>Genomic Encyclopedia of Type Strains, Phase IV (KMG-IV): sequencing the most valuable type-strain genomes for metagenomic binning, comparative biology and taxonomic classification.</title>
        <authorList>
            <person name="Goeker M."/>
        </authorList>
    </citation>
    <scope>NUCLEOTIDE SEQUENCE [LARGE SCALE GENOMIC DNA]</scope>
    <source>
        <strain evidence="15 16">DSM 24233</strain>
    </source>
</reference>
<dbReference type="NCBIfam" id="TIGR00665">
    <property type="entry name" value="DnaB"/>
    <property type="match status" value="1"/>
</dbReference>
<dbReference type="InterPro" id="IPR027417">
    <property type="entry name" value="P-loop_NTPase"/>
</dbReference>
<dbReference type="SUPFAM" id="SSF52540">
    <property type="entry name" value="P-loop containing nucleoside triphosphate hydrolases"/>
    <property type="match status" value="1"/>
</dbReference>
<evidence type="ECO:0000256" key="8">
    <source>
        <dbReference type="ARBA" id="ARBA00023125"/>
    </source>
</evidence>
<name>A0A846QFA6_9BACT</name>
<dbReference type="PROSITE" id="PS51199">
    <property type="entry name" value="SF4_HELICASE"/>
    <property type="match status" value="1"/>
</dbReference>
<comment type="catalytic activity">
    <reaction evidence="11 13">
        <text>ATP + H2O = ADP + phosphate + H(+)</text>
        <dbReference type="Rhea" id="RHEA:13065"/>
        <dbReference type="ChEBI" id="CHEBI:15377"/>
        <dbReference type="ChEBI" id="CHEBI:15378"/>
        <dbReference type="ChEBI" id="CHEBI:30616"/>
        <dbReference type="ChEBI" id="CHEBI:43474"/>
        <dbReference type="ChEBI" id="CHEBI:456216"/>
        <dbReference type="EC" id="5.6.2.3"/>
    </reaction>
</comment>
<accession>A0A846QFA6</accession>
<dbReference type="PANTHER" id="PTHR30153">
    <property type="entry name" value="REPLICATIVE DNA HELICASE DNAB"/>
    <property type="match status" value="1"/>
</dbReference>
<keyword evidence="6 13" id="KW-0347">Helicase</keyword>
<dbReference type="InterPro" id="IPR007692">
    <property type="entry name" value="DNA_helicase_DnaB"/>
</dbReference>
<dbReference type="GO" id="GO:0043139">
    <property type="term" value="F:5'-3' DNA helicase activity"/>
    <property type="evidence" value="ECO:0007669"/>
    <property type="project" value="UniProtKB-EC"/>
</dbReference>
<dbReference type="FunFam" id="3.40.50.300:FF:000076">
    <property type="entry name" value="Replicative DNA helicase"/>
    <property type="match status" value="1"/>
</dbReference>
<dbReference type="GO" id="GO:0042802">
    <property type="term" value="F:identical protein binding"/>
    <property type="evidence" value="ECO:0007669"/>
    <property type="project" value="UniProtKB-ARBA"/>
</dbReference>
<dbReference type="NCBIfam" id="NF004384">
    <property type="entry name" value="PRK05748.1"/>
    <property type="match status" value="1"/>
</dbReference>
<dbReference type="Gene3D" id="3.40.50.300">
    <property type="entry name" value="P-loop containing nucleotide triphosphate hydrolases"/>
    <property type="match status" value="1"/>
</dbReference>
<keyword evidence="16" id="KW-1185">Reference proteome</keyword>
<evidence type="ECO:0000313" key="15">
    <source>
        <dbReference type="EMBL" id="NJB67018.1"/>
    </source>
</evidence>
<keyword evidence="9" id="KW-0413">Isomerase</keyword>
<dbReference type="GO" id="GO:0006269">
    <property type="term" value="P:DNA replication, synthesis of primer"/>
    <property type="evidence" value="ECO:0007669"/>
    <property type="project" value="UniProtKB-UniRule"/>
</dbReference>
<evidence type="ECO:0000259" key="14">
    <source>
        <dbReference type="PROSITE" id="PS51199"/>
    </source>
</evidence>
<evidence type="ECO:0000256" key="11">
    <source>
        <dbReference type="ARBA" id="ARBA00048954"/>
    </source>
</evidence>
<evidence type="ECO:0000256" key="7">
    <source>
        <dbReference type="ARBA" id="ARBA00022840"/>
    </source>
</evidence>
<dbReference type="AlphaFoldDB" id="A0A846QFA6"/>
<evidence type="ECO:0000256" key="6">
    <source>
        <dbReference type="ARBA" id="ARBA00022806"/>
    </source>
</evidence>
<evidence type="ECO:0000313" key="16">
    <source>
        <dbReference type="Proteomes" id="UP000580856"/>
    </source>
</evidence>
<keyword evidence="3 13" id="KW-0235">DNA replication</keyword>
<dbReference type="GO" id="GO:0005829">
    <property type="term" value="C:cytosol"/>
    <property type="evidence" value="ECO:0007669"/>
    <property type="project" value="TreeGrafter"/>
</dbReference>
<keyword evidence="5 13" id="KW-0378">Hydrolase</keyword>
<dbReference type="Pfam" id="PF03796">
    <property type="entry name" value="DnaB_C"/>
    <property type="match status" value="1"/>
</dbReference>
<dbReference type="GO" id="GO:0016787">
    <property type="term" value="F:hydrolase activity"/>
    <property type="evidence" value="ECO:0007669"/>
    <property type="project" value="UniProtKB-KW"/>
</dbReference>
<dbReference type="GO" id="GO:1990077">
    <property type="term" value="C:primosome complex"/>
    <property type="evidence" value="ECO:0007669"/>
    <property type="project" value="UniProtKB-UniRule"/>
</dbReference>
<protein>
    <recommendedName>
        <fullName evidence="12 13">Replicative DNA helicase</fullName>
        <ecNumber evidence="12 13">5.6.2.3</ecNumber>
    </recommendedName>
</protein>
<dbReference type="Gene3D" id="1.10.860.10">
    <property type="entry name" value="DNAb Helicase, Chain A"/>
    <property type="match status" value="1"/>
</dbReference>
<organism evidence="15 16">
    <name type="scientific">Desulfobaculum xiamenense</name>
    <dbReference type="NCBI Taxonomy" id="995050"/>
    <lineage>
        <taxon>Bacteria</taxon>
        <taxon>Pseudomonadati</taxon>
        <taxon>Thermodesulfobacteriota</taxon>
        <taxon>Desulfovibrionia</taxon>
        <taxon>Desulfovibrionales</taxon>
        <taxon>Desulfovibrionaceae</taxon>
        <taxon>Desulfobaculum</taxon>
    </lineage>
</organism>
<evidence type="ECO:0000256" key="9">
    <source>
        <dbReference type="ARBA" id="ARBA00023235"/>
    </source>
</evidence>
<evidence type="ECO:0000256" key="10">
    <source>
        <dbReference type="ARBA" id="ARBA00044932"/>
    </source>
</evidence>
<keyword evidence="8 13" id="KW-0238">DNA-binding</keyword>
<dbReference type="EC" id="5.6.2.3" evidence="12 13"/>
<dbReference type="Pfam" id="PF00772">
    <property type="entry name" value="DnaB"/>
    <property type="match status" value="1"/>
</dbReference>
<evidence type="ECO:0000256" key="12">
    <source>
        <dbReference type="NCBIfam" id="TIGR00665"/>
    </source>
</evidence>
<dbReference type="SUPFAM" id="SSF48024">
    <property type="entry name" value="N-terminal domain of DnaB helicase"/>
    <property type="match status" value="1"/>
</dbReference>
<keyword evidence="7 13" id="KW-0067">ATP-binding</keyword>
<gene>
    <name evidence="15" type="ORF">GGQ74_000658</name>
</gene>
<dbReference type="GO" id="GO:0003677">
    <property type="term" value="F:DNA binding"/>
    <property type="evidence" value="ECO:0007669"/>
    <property type="project" value="UniProtKB-UniRule"/>
</dbReference>
<evidence type="ECO:0000256" key="13">
    <source>
        <dbReference type="RuleBase" id="RU362085"/>
    </source>
</evidence>
<dbReference type="InterPro" id="IPR007693">
    <property type="entry name" value="DNA_helicase_DnaB-like_N"/>
</dbReference>
<evidence type="ECO:0000256" key="3">
    <source>
        <dbReference type="ARBA" id="ARBA00022705"/>
    </source>
</evidence>
<comment type="function">
    <text evidence="10 13">The main replicative DNA helicase, it participates in initiation and elongation during chromosome replication. Travels ahead of the DNA replisome, separating dsDNA into templates for DNA synthesis. A processive ATP-dependent 5'-3' DNA helicase it has DNA-dependent ATPase activity.</text>
</comment>
<evidence type="ECO:0000256" key="4">
    <source>
        <dbReference type="ARBA" id="ARBA00022741"/>
    </source>
</evidence>
<evidence type="ECO:0000256" key="2">
    <source>
        <dbReference type="ARBA" id="ARBA00022515"/>
    </source>
</evidence>
<dbReference type="PANTHER" id="PTHR30153:SF2">
    <property type="entry name" value="REPLICATIVE DNA HELICASE"/>
    <property type="match status" value="1"/>
</dbReference>
<dbReference type="EMBL" id="JAATJA010000001">
    <property type="protein sequence ID" value="NJB67018.1"/>
    <property type="molecule type" value="Genomic_DNA"/>
</dbReference>
<dbReference type="InterPro" id="IPR007694">
    <property type="entry name" value="DNA_helicase_DnaB-like_C"/>
</dbReference>
<keyword evidence="2 13" id="KW-0639">Primosome</keyword>
<dbReference type="CDD" id="cd00984">
    <property type="entry name" value="DnaB_C"/>
    <property type="match status" value="1"/>
</dbReference>
<comment type="caution">
    <text evidence="15">The sequence shown here is derived from an EMBL/GenBank/DDBJ whole genome shotgun (WGS) entry which is preliminary data.</text>
</comment>
<keyword evidence="4 13" id="KW-0547">Nucleotide-binding</keyword>
<evidence type="ECO:0000256" key="1">
    <source>
        <dbReference type="ARBA" id="ARBA00008428"/>
    </source>
</evidence>
<dbReference type="FunFam" id="1.10.860.10:FF:000001">
    <property type="entry name" value="Replicative DNA helicase"/>
    <property type="match status" value="1"/>
</dbReference>
<dbReference type="Proteomes" id="UP000580856">
    <property type="component" value="Unassembled WGS sequence"/>
</dbReference>
<dbReference type="InterPro" id="IPR016136">
    <property type="entry name" value="DNA_helicase_N/primase_C"/>
</dbReference>
<sequence length="450" mass="50189">MLRKVPPHNLEAEQAVLGGVFLKSNVFHDLVDVLGEDDFYSPAHRIIYRAFQECFRKSVPMDLLTVAEELRSMGKLDDVGGPVYLAELADSTVSTSNALFHAKIVRNRSIQRQLIGVASDIIENCFDGANDVDALLDESEQSIFAISEQRSNKTFVASKELVNQVFEKLQELYSRKEIVTGVPTGYYKFDELTAGLQATDLIIIAGRPAMGKTSFALNIGLRAASDYGTPTAVFSLEMGMDQLMMRMLCTKARVNLADMRRGFIDDEAWARLYDAAEDMSAAPIYIDDTPAISTLELRARCRRLKAEKGLGLVIVDYLQLMRAGRTIDSREQEISEISRTLKALAKEIQVPVIALSQLNRKVEERTDKRPKLSDLRESGAIEQDADMIVFLYRDEVYNTSDDNPKKGIAEVIIGKHRNGPTGVVELTFLKEHTAFENLAMAAEPSEYSNS</sequence>
<dbReference type="InterPro" id="IPR036185">
    <property type="entry name" value="DNA_heli_DnaB-like_N_sf"/>
</dbReference>
<dbReference type="GO" id="GO:0005524">
    <property type="term" value="F:ATP binding"/>
    <property type="evidence" value="ECO:0007669"/>
    <property type="project" value="UniProtKB-UniRule"/>
</dbReference>
<comment type="similarity">
    <text evidence="1 13">Belongs to the helicase family. DnaB subfamily.</text>
</comment>
<proteinExistence type="inferred from homology"/>
<feature type="domain" description="SF4 helicase" evidence="14">
    <location>
        <begin position="175"/>
        <end position="442"/>
    </location>
</feature>